<dbReference type="CDD" id="cd00093">
    <property type="entry name" value="HTH_XRE"/>
    <property type="match status" value="1"/>
</dbReference>
<keyword evidence="3" id="KW-1185">Reference proteome</keyword>
<dbReference type="STRING" id="58114.SAMN05216270_101124"/>
<dbReference type="AlphaFoldDB" id="A0A1G6QW60"/>
<name>A0A1G6QW60_9ACTN</name>
<gene>
    <name evidence="2" type="ORF">SAMN05216270_101124</name>
</gene>
<dbReference type="OrthoDB" id="5197482at2"/>
<organism evidence="2 3">
    <name type="scientific">Glycomyces harbinensis</name>
    <dbReference type="NCBI Taxonomy" id="58114"/>
    <lineage>
        <taxon>Bacteria</taxon>
        <taxon>Bacillati</taxon>
        <taxon>Actinomycetota</taxon>
        <taxon>Actinomycetes</taxon>
        <taxon>Glycomycetales</taxon>
        <taxon>Glycomycetaceae</taxon>
        <taxon>Glycomyces</taxon>
    </lineage>
</organism>
<dbReference type="PROSITE" id="PS50943">
    <property type="entry name" value="HTH_CROC1"/>
    <property type="match status" value="1"/>
</dbReference>
<accession>A0A1G6QW60</accession>
<dbReference type="SUPFAM" id="SSF47413">
    <property type="entry name" value="lambda repressor-like DNA-binding domains"/>
    <property type="match status" value="1"/>
</dbReference>
<reference evidence="3" key="1">
    <citation type="submission" date="2016-10" db="EMBL/GenBank/DDBJ databases">
        <authorList>
            <person name="Varghese N."/>
            <person name="Submissions S."/>
        </authorList>
    </citation>
    <scope>NUCLEOTIDE SEQUENCE [LARGE SCALE GENOMIC DNA]</scope>
    <source>
        <strain evidence="3">CGMCC 4.3516</strain>
    </source>
</reference>
<dbReference type="InterPro" id="IPR010982">
    <property type="entry name" value="Lambda_DNA-bd_dom_sf"/>
</dbReference>
<feature type="domain" description="HTH cro/C1-type" evidence="1">
    <location>
        <begin position="1"/>
        <end position="61"/>
    </location>
</feature>
<dbReference type="Proteomes" id="UP000198949">
    <property type="component" value="Unassembled WGS sequence"/>
</dbReference>
<protein>
    <recommendedName>
        <fullName evidence="1">HTH cro/C1-type domain-containing protein</fullName>
    </recommendedName>
</protein>
<proteinExistence type="predicted"/>
<sequence length="189" mass="20464">MSEVRKAQGLTVDDLVERLADIGRSDITNNKIWNMQAGHVKPTFDAVLAIANALGVSPLTFMTMPDGAEVAIEIAPSVEISPARFNAWTTAARPLPGGDEDLFVEHHPFGTGLPRRQGSPEEKAQALVSRLTARLAAVDEVIAALDAEAIEFANGVRELTDVDLPEEQRRAINALMRTLRIDSDPELTS</sequence>
<evidence type="ECO:0000259" key="1">
    <source>
        <dbReference type="PROSITE" id="PS50943"/>
    </source>
</evidence>
<dbReference type="RefSeq" id="WP_091027215.1">
    <property type="nucleotide sequence ID" value="NZ_FNAD01000001.1"/>
</dbReference>
<dbReference type="InterPro" id="IPR001387">
    <property type="entry name" value="Cro/C1-type_HTH"/>
</dbReference>
<dbReference type="EMBL" id="FNAD01000001">
    <property type="protein sequence ID" value="SDC96035.1"/>
    <property type="molecule type" value="Genomic_DNA"/>
</dbReference>
<dbReference type="GO" id="GO:0003677">
    <property type="term" value="F:DNA binding"/>
    <property type="evidence" value="ECO:0007669"/>
    <property type="project" value="InterPro"/>
</dbReference>
<evidence type="ECO:0000313" key="3">
    <source>
        <dbReference type="Proteomes" id="UP000198949"/>
    </source>
</evidence>
<evidence type="ECO:0000313" key="2">
    <source>
        <dbReference type="EMBL" id="SDC96035.1"/>
    </source>
</evidence>
<dbReference type="Gene3D" id="1.10.260.40">
    <property type="entry name" value="lambda repressor-like DNA-binding domains"/>
    <property type="match status" value="1"/>
</dbReference>